<feature type="signal peptide" evidence="12">
    <location>
        <begin position="1"/>
        <end position="24"/>
    </location>
</feature>
<keyword evidence="6 11" id="KW-0798">TonB box</keyword>
<comment type="caution">
    <text evidence="15">The sequence shown here is derived from an EMBL/GenBank/DDBJ whole genome shotgun (WGS) entry which is preliminary data.</text>
</comment>
<evidence type="ECO:0000256" key="7">
    <source>
        <dbReference type="ARBA" id="ARBA00023136"/>
    </source>
</evidence>
<feature type="chain" id="PRO_5045122986" evidence="12">
    <location>
        <begin position="25"/>
        <end position="862"/>
    </location>
</feature>
<evidence type="ECO:0000313" key="16">
    <source>
        <dbReference type="Proteomes" id="UP001143543"/>
    </source>
</evidence>
<feature type="domain" description="TonB-dependent receptor plug" evidence="14">
    <location>
        <begin position="117"/>
        <end position="227"/>
    </location>
</feature>
<keyword evidence="7 10" id="KW-0472">Membrane</keyword>
<evidence type="ECO:0000256" key="6">
    <source>
        <dbReference type="ARBA" id="ARBA00023077"/>
    </source>
</evidence>
<name>A0ABQ5MP56_9FLAO</name>
<dbReference type="PROSITE" id="PS52016">
    <property type="entry name" value="TONB_DEPENDENT_REC_3"/>
    <property type="match status" value="1"/>
</dbReference>
<keyword evidence="5 12" id="KW-0732">Signal</keyword>
<evidence type="ECO:0000259" key="14">
    <source>
        <dbReference type="Pfam" id="PF07715"/>
    </source>
</evidence>
<evidence type="ECO:0000313" key="15">
    <source>
        <dbReference type="EMBL" id="GLB50757.1"/>
    </source>
</evidence>
<gene>
    <name evidence="15" type="ORF">Y10_31250</name>
</gene>
<dbReference type="Pfam" id="PF13715">
    <property type="entry name" value="CarbopepD_reg_2"/>
    <property type="match status" value="1"/>
</dbReference>
<dbReference type="SUPFAM" id="SSF56935">
    <property type="entry name" value="Porins"/>
    <property type="match status" value="1"/>
</dbReference>
<evidence type="ECO:0000256" key="12">
    <source>
        <dbReference type="SAM" id="SignalP"/>
    </source>
</evidence>
<dbReference type="InterPro" id="IPR008969">
    <property type="entry name" value="CarboxyPept-like_regulatory"/>
</dbReference>
<comment type="similarity">
    <text evidence="10 11">Belongs to the TonB-dependent receptor family.</text>
</comment>
<dbReference type="SUPFAM" id="SSF49464">
    <property type="entry name" value="Carboxypeptidase regulatory domain-like"/>
    <property type="match status" value="1"/>
</dbReference>
<dbReference type="PANTHER" id="PTHR30069">
    <property type="entry name" value="TONB-DEPENDENT OUTER MEMBRANE RECEPTOR"/>
    <property type="match status" value="1"/>
</dbReference>
<feature type="domain" description="TonB-dependent receptor-like beta-barrel" evidence="13">
    <location>
        <begin position="326"/>
        <end position="832"/>
    </location>
</feature>
<evidence type="ECO:0000256" key="1">
    <source>
        <dbReference type="ARBA" id="ARBA00004571"/>
    </source>
</evidence>
<dbReference type="InterPro" id="IPR000531">
    <property type="entry name" value="Beta-barrel_TonB"/>
</dbReference>
<accession>A0ABQ5MP56</accession>
<dbReference type="PANTHER" id="PTHR30069:SF29">
    <property type="entry name" value="HEMOGLOBIN AND HEMOGLOBIN-HAPTOGLOBIN-BINDING PROTEIN 1-RELATED"/>
    <property type="match status" value="1"/>
</dbReference>
<evidence type="ECO:0000256" key="11">
    <source>
        <dbReference type="RuleBase" id="RU003357"/>
    </source>
</evidence>
<evidence type="ECO:0000256" key="8">
    <source>
        <dbReference type="ARBA" id="ARBA00023170"/>
    </source>
</evidence>
<evidence type="ECO:0000256" key="4">
    <source>
        <dbReference type="ARBA" id="ARBA00022692"/>
    </source>
</evidence>
<comment type="subcellular location">
    <subcellularLocation>
        <location evidence="1 10">Cell outer membrane</location>
        <topology evidence="1 10">Multi-pass membrane protein</topology>
    </subcellularLocation>
</comment>
<protein>
    <submittedName>
        <fullName evidence="15">TonB-dependent receptor</fullName>
    </submittedName>
</protein>
<dbReference type="EMBL" id="BRVO01000004">
    <property type="protein sequence ID" value="GLB50757.1"/>
    <property type="molecule type" value="Genomic_DNA"/>
</dbReference>
<dbReference type="Proteomes" id="UP001143543">
    <property type="component" value="Unassembled WGS sequence"/>
</dbReference>
<organism evidence="15 16">
    <name type="scientific">Neptunitalea lumnitzerae</name>
    <dbReference type="NCBI Taxonomy" id="2965509"/>
    <lineage>
        <taxon>Bacteria</taxon>
        <taxon>Pseudomonadati</taxon>
        <taxon>Bacteroidota</taxon>
        <taxon>Flavobacteriia</taxon>
        <taxon>Flavobacteriales</taxon>
        <taxon>Flavobacteriaceae</taxon>
        <taxon>Neptunitalea</taxon>
    </lineage>
</organism>
<evidence type="ECO:0000256" key="5">
    <source>
        <dbReference type="ARBA" id="ARBA00022729"/>
    </source>
</evidence>
<keyword evidence="8 15" id="KW-0675">Receptor</keyword>
<evidence type="ECO:0000256" key="2">
    <source>
        <dbReference type="ARBA" id="ARBA00022448"/>
    </source>
</evidence>
<dbReference type="InterPro" id="IPR036942">
    <property type="entry name" value="Beta-barrel_TonB_sf"/>
</dbReference>
<keyword evidence="2 10" id="KW-0813">Transport</keyword>
<dbReference type="Pfam" id="PF07715">
    <property type="entry name" value="Plug"/>
    <property type="match status" value="1"/>
</dbReference>
<dbReference type="Pfam" id="PF00593">
    <property type="entry name" value="TonB_dep_Rec_b-barrel"/>
    <property type="match status" value="1"/>
</dbReference>
<dbReference type="RefSeq" id="WP_281766389.1">
    <property type="nucleotide sequence ID" value="NZ_BRVO01000004.1"/>
</dbReference>
<dbReference type="InterPro" id="IPR037066">
    <property type="entry name" value="Plug_dom_sf"/>
</dbReference>
<sequence>MKAIKQLILTAAFLLIGAVGFSQVTGTVTDGDGLALPGATVSVKGTSNGTTTDYDGKFTINATSAGVLTISYVGFITKEVSFSSTTENVGTIALSADAEELEGVVVIGKGVIDLEDDRKTPIAVSTITTEEIQAQGVGNVEFPEIMKNTPNVYVASQAGGFGDSQMYLRGFDQSNTAFLLNGQPINGMEDGNMYWSNWSGLADIANAVQVQRGLGSSKLAISSVGGTVNIVTKATDLKKGGFARFMTGNDSYFKGTVSYNTGVNENGWGFSFMVDHWQGYRDWAAGTQGEGQNYFFSVGKLAGDHKFNFMVVGAPQSHGQNYTKDASLYETYGRKYNSNYGYLNGEFLTIRKNFYHKPVMNLNWDWDINDTSSLSTVVYASVGRGGGTGTLGNGPGYIDNGINSTPSGAYTADGLVDWDYIVNDYNPTVAGGISSAYNGTVLRASMNNHAWYGLVTNYEKEFSENFTVNVGADVRFYKGDHFRQLVDLLGLTGRQVGDIVQYDGDIVTATFDADPWSSLFDFADEGERVAYDYSENLNYQGVFGQAEYANDVFSVFVQGAVSNQSYKREDRTNFATNVEGSTVSKIGYNVKGGASYTFVENNKVFFNAGFYSRQPYLDNVFPSYDDYTAEAENGTDNEEIIGLEAGYRFGTQDFSLNLNAFYTEWSNRFDTSGGQNAGGESILTRFTNITQRHKGLELDMKYTPTLALKLNGYFTFGEYRYEGTTPFTTINTDNNNALEAEGEVDLSGTRVGGAPQLTGGLGASYDIILNKLSVNSNFNFVGNIYQETDGGTATSSVEPEKLNDFGLVDLGASYNWAIGNDNLIFRANVFNLFDRKYVSQKDSYGIFYGPGTTWNFSVKYSF</sequence>
<keyword evidence="9 10" id="KW-0998">Cell outer membrane</keyword>
<proteinExistence type="inferred from homology"/>
<evidence type="ECO:0000256" key="3">
    <source>
        <dbReference type="ARBA" id="ARBA00022452"/>
    </source>
</evidence>
<keyword evidence="4 10" id="KW-0812">Transmembrane</keyword>
<evidence type="ECO:0000259" key="13">
    <source>
        <dbReference type="Pfam" id="PF00593"/>
    </source>
</evidence>
<dbReference type="InterPro" id="IPR039426">
    <property type="entry name" value="TonB-dep_rcpt-like"/>
</dbReference>
<dbReference type="Gene3D" id="2.170.130.10">
    <property type="entry name" value="TonB-dependent receptor, plug domain"/>
    <property type="match status" value="1"/>
</dbReference>
<dbReference type="InterPro" id="IPR012910">
    <property type="entry name" value="Plug_dom"/>
</dbReference>
<keyword evidence="3 10" id="KW-1134">Transmembrane beta strand</keyword>
<evidence type="ECO:0000256" key="9">
    <source>
        <dbReference type="ARBA" id="ARBA00023237"/>
    </source>
</evidence>
<keyword evidence="16" id="KW-1185">Reference proteome</keyword>
<dbReference type="Gene3D" id="2.40.170.20">
    <property type="entry name" value="TonB-dependent receptor, beta-barrel domain"/>
    <property type="match status" value="1"/>
</dbReference>
<evidence type="ECO:0000256" key="10">
    <source>
        <dbReference type="PROSITE-ProRule" id="PRU01360"/>
    </source>
</evidence>
<dbReference type="Gene3D" id="2.60.40.1120">
    <property type="entry name" value="Carboxypeptidase-like, regulatory domain"/>
    <property type="match status" value="1"/>
</dbReference>
<reference evidence="15" key="1">
    <citation type="submission" date="2022-07" db="EMBL/GenBank/DDBJ databases">
        <title>Taxonomy of Novel Oxalotrophic and Methylotrophic Bacteria.</title>
        <authorList>
            <person name="Sahin N."/>
            <person name="Tani A."/>
        </authorList>
    </citation>
    <scope>NUCLEOTIDE SEQUENCE</scope>
    <source>
        <strain evidence="15">Y10</strain>
    </source>
</reference>